<dbReference type="SMART" id="SM00935">
    <property type="entry name" value="OmpH"/>
    <property type="match status" value="1"/>
</dbReference>
<dbReference type="EMBL" id="CP047656">
    <property type="protein sequence ID" value="QHJ11216.1"/>
    <property type="molecule type" value="Genomic_DNA"/>
</dbReference>
<keyword evidence="3" id="KW-0175">Coiled coil</keyword>
<dbReference type="InterPro" id="IPR024930">
    <property type="entry name" value="Skp_dom_sf"/>
</dbReference>
<gene>
    <name evidence="5" type="ORF">FX988_01444</name>
</gene>
<evidence type="ECO:0000256" key="4">
    <source>
        <dbReference type="SAM" id="SignalP"/>
    </source>
</evidence>
<organism evidence="5 6">
    <name type="scientific">Paraglaciecola mesophila</name>
    <dbReference type="NCBI Taxonomy" id="197222"/>
    <lineage>
        <taxon>Bacteria</taxon>
        <taxon>Pseudomonadati</taxon>
        <taxon>Pseudomonadota</taxon>
        <taxon>Gammaproteobacteria</taxon>
        <taxon>Alteromonadales</taxon>
        <taxon>Alteromonadaceae</taxon>
        <taxon>Paraglaciecola</taxon>
    </lineage>
</organism>
<dbReference type="SUPFAM" id="SSF111384">
    <property type="entry name" value="OmpH-like"/>
    <property type="match status" value="1"/>
</dbReference>
<dbReference type="RefSeq" id="WP_160178984.1">
    <property type="nucleotide sequence ID" value="NZ_CP047656.1"/>
</dbReference>
<dbReference type="PANTHER" id="PTHR35089">
    <property type="entry name" value="CHAPERONE PROTEIN SKP"/>
    <property type="match status" value="1"/>
</dbReference>
<dbReference type="Gene3D" id="3.30.910.20">
    <property type="entry name" value="Skp domain"/>
    <property type="match status" value="2"/>
</dbReference>
<dbReference type="KEGG" id="pmes:FX988_01444"/>
<feature type="chain" id="PRO_5032849765" evidence="4">
    <location>
        <begin position="26"/>
        <end position="171"/>
    </location>
</feature>
<reference evidence="5 6" key="1">
    <citation type="submission" date="2019-12" db="EMBL/GenBank/DDBJ databases">
        <title>Genome sequencing and assembly of endphytes of Porphyra tenera.</title>
        <authorList>
            <person name="Park J.M."/>
            <person name="Shin R."/>
            <person name="Jo S.H."/>
        </authorList>
    </citation>
    <scope>NUCLEOTIDE SEQUENCE [LARGE SCALE GENOMIC DNA]</scope>
    <source>
        <strain evidence="5 6">GPM4</strain>
    </source>
</reference>
<evidence type="ECO:0000313" key="6">
    <source>
        <dbReference type="Proteomes" id="UP000464524"/>
    </source>
</evidence>
<proteinExistence type="inferred from homology"/>
<dbReference type="InterPro" id="IPR005632">
    <property type="entry name" value="Chaperone_Skp"/>
</dbReference>
<dbReference type="Proteomes" id="UP000464524">
    <property type="component" value="Chromosome"/>
</dbReference>
<evidence type="ECO:0000313" key="5">
    <source>
        <dbReference type="EMBL" id="QHJ11216.1"/>
    </source>
</evidence>
<keyword evidence="6" id="KW-1185">Reference proteome</keyword>
<evidence type="ECO:0000256" key="2">
    <source>
        <dbReference type="PIRNR" id="PIRNR002094"/>
    </source>
</evidence>
<comment type="similarity">
    <text evidence="2">Belongs to the skp family.</text>
</comment>
<protein>
    <submittedName>
        <fullName evidence="5">Chaperone protein Skp</fullName>
    </submittedName>
</protein>
<dbReference type="OrthoDB" id="5767138at2"/>
<evidence type="ECO:0000256" key="1">
    <source>
        <dbReference type="ARBA" id="ARBA00022729"/>
    </source>
</evidence>
<dbReference type="PANTHER" id="PTHR35089:SF1">
    <property type="entry name" value="CHAPERONE PROTEIN SKP"/>
    <property type="match status" value="1"/>
</dbReference>
<dbReference type="GO" id="GO:0005829">
    <property type="term" value="C:cytosol"/>
    <property type="evidence" value="ECO:0007669"/>
    <property type="project" value="TreeGrafter"/>
</dbReference>
<name>A0A857JHU5_9ALTE</name>
<dbReference type="GO" id="GO:0051082">
    <property type="term" value="F:unfolded protein binding"/>
    <property type="evidence" value="ECO:0007669"/>
    <property type="project" value="InterPro"/>
</dbReference>
<sequence>MKTFTKSLVAGALISAAAFSSAALAEQKIGAVNVQGIFQSMPQAATIQQDLAAEFKDQTEEVSRLEKDIKYYIEKNQRDAATMSSKEKTELEGKINALREEYAAKAQPLQQEVQGRLKEEQNKLLGFIKQSIDVVAAKEKYDVILNANAVAFINPEDDISKKVLEQVSKVK</sequence>
<accession>A0A857JHU5</accession>
<keyword evidence="1 4" id="KW-0732">Signal</keyword>
<feature type="coiled-coil region" evidence="3">
    <location>
        <begin position="48"/>
        <end position="101"/>
    </location>
</feature>
<dbReference type="PIRSF" id="PIRSF002094">
    <property type="entry name" value="OMP26_Skp"/>
    <property type="match status" value="1"/>
</dbReference>
<dbReference type="AlphaFoldDB" id="A0A857JHU5"/>
<dbReference type="GO" id="GO:0050821">
    <property type="term" value="P:protein stabilization"/>
    <property type="evidence" value="ECO:0007669"/>
    <property type="project" value="TreeGrafter"/>
</dbReference>
<evidence type="ECO:0000256" key="3">
    <source>
        <dbReference type="SAM" id="Coils"/>
    </source>
</evidence>
<dbReference type="Pfam" id="PF03938">
    <property type="entry name" value="OmpH"/>
    <property type="match status" value="1"/>
</dbReference>
<feature type="signal peptide" evidence="4">
    <location>
        <begin position="1"/>
        <end position="25"/>
    </location>
</feature>